<dbReference type="EMBL" id="CP115667">
    <property type="protein sequence ID" value="WBW49987.1"/>
    <property type="molecule type" value="Genomic_DNA"/>
</dbReference>
<evidence type="ECO:0000256" key="10">
    <source>
        <dbReference type="PIRNR" id="PIRNR000804"/>
    </source>
</evidence>
<dbReference type="Gene3D" id="3.10.150.10">
    <property type="entry name" value="DNA Polymerase III, subunit A, domain 2"/>
    <property type="match status" value="1"/>
</dbReference>
<gene>
    <name evidence="14" type="primary">dnaN</name>
    <name evidence="14" type="ORF">O6R05_00010</name>
</gene>
<organism evidence="14 15">
    <name type="scientific">Peptoniphilus equinus</name>
    <dbReference type="NCBI Taxonomy" id="3016343"/>
    <lineage>
        <taxon>Bacteria</taxon>
        <taxon>Bacillati</taxon>
        <taxon>Bacillota</taxon>
        <taxon>Tissierellia</taxon>
        <taxon>Tissierellales</taxon>
        <taxon>Peptoniphilaceae</taxon>
        <taxon>Peptoniphilus</taxon>
    </lineage>
</organism>
<keyword evidence="15" id="KW-1185">Reference proteome</keyword>
<name>A0ABY7QT62_9FIRM</name>
<dbReference type="Pfam" id="PF02768">
    <property type="entry name" value="DNA_pol3_beta_3"/>
    <property type="match status" value="1"/>
</dbReference>
<keyword evidence="4 10" id="KW-0963">Cytoplasm</keyword>
<dbReference type="SMART" id="SM00480">
    <property type="entry name" value="POL3Bc"/>
    <property type="match status" value="1"/>
</dbReference>
<dbReference type="Proteomes" id="UP001210339">
    <property type="component" value="Chromosome"/>
</dbReference>
<evidence type="ECO:0000259" key="13">
    <source>
        <dbReference type="Pfam" id="PF02768"/>
    </source>
</evidence>
<keyword evidence="6 10" id="KW-0548">Nucleotidyltransferase</keyword>
<evidence type="ECO:0000259" key="12">
    <source>
        <dbReference type="Pfam" id="PF02767"/>
    </source>
</evidence>
<dbReference type="Gene3D" id="3.70.10.10">
    <property type="match status" value="1"/>
</dbReference>
<evidence type="ECO:0000256" key="8">
    <source>
        <dbReference type="ARBA" id="ARBA00022932"/>
    </source>
</evidence>
<dbReference type="SUPFAM" id="SSF55979">
    <property type="entry name" value="DNA clamp"/>
    <property type="match status" value="3"/>
</dbReference>
<dbReference type="GO" id="GO:0003887">
    <property type="term" value="F:DNA-directed DNA polymerase activity"/>
    <property type="evidence" value="ECO:0007669"/>
    <property type="project" value="UniProtKB-EC"/>
</dbReference>
<sequence length="363" mass="40279">MKLKINRSEFAKAVAIAQRAISSRSTIQILEGFCLKAADNIVTLIASDTEITIKTQLSAIVDEGGDIVVNARLFGDIIRKFQGDTIDLSVNGTTMLLKCEQSTFTLQCQSTDEFPLLPSFEIDHDFTLEGHTLKEAIRKTSFAVSLDETRPVFTGVFMDLKNDGIHFVALDGFRMAFKTVDVTTEDGSAIIPARSLNELLKILGDEQVRVQLSKNMAMFSTDTTVLYTTLLSGDFFNYEALITKEYATEVEVDHRSFQASLERASLLAKEDRANLVKIEVSSDQLKISSNSEIGNVEELVPCTTIGKPVRIAFNSKYLLDGIKILESESLKLHLTDSVNPCIIREDDLSYLYLVLPVRLAEQG</sequence>
<comment type="subcellular location">
    <subcellularLocation>
        <location evidence="1 10">Cytoplasm</location>
    </subcellularLocation>
</comment>
<dbReference type="PIRSF" id="PIRSF000804">
    <property type="entry name" value="DNA_pol_III_b"/>
    <property type="match status" value="1"/>
</dbReference>
<comment type="subunit">
    <text evidence="10">Forms a ring-shaped head-to-tail homodimer around DNA.</text>
</comment>
<dbReference type="RefSeq" id="WP_271191518.1">
    <property type="nucleotide sequence ID" value="NZ_CP115667.1"/>
</dbReference>
<evidence type="ECO:0000256" key="3">
    <source>
        <dbReference type="ARBA" id="ARBA00021035"/>
    </source>
</evidence>
<comment type="similarity">
    <text evidence="2 10">Belongs to the beta sliding clamp family.</text>
</comment>
<proteinExistence type="inferred from homology"/>
<dbReference type="PANTHER" id="PTHR30478:SF0">
    <property type="entry name" value="BETA SLIDING CLAMP"/>
    <property type="match status" value="1"/>
</dbReference>
<evidence type="ECO:0000256" key="5">
    <source>
        <dbReference type="ARBA" id="ARBA00022679"/>
    </source>
</evidence>
<keyword evidence="8 10" id="KW-0239">DNA-directed DNA polymerase</keyword>
<dbReference type="PANTHER" id="PTHR30478">
    <property type="entry name" value="DNA POLYMERASE III SUBUNIT BETA"/>
    <property type="match status" value="1"/>
</dbReference>
<evidence type="ECO:0000313" key="15">
    <source>
        <dbReference type="Proteomes" id="UP001210339"/>
    </source>
</evidence>
<evidence type="ECO:0000256" key="7">
    <source>
        <dbReference type="ARBA" id="ARBA00022705"/>
    </source>
</evidence>
<dbReference type="Pfam" id="PF00712">
    <property type="entry name" value="DNA_pol3_beta"/>
    <property type="match status" value="1"/>
</dbReference>
<evidence type="ECO:0000256" key="9">
    <source>
        <dbReference type="ARBA" id="ARBA00023125"/>
    </source>
</evidence>
<dbReference type="InterPro" id="IPR022637">
    <property type="entry name" value="DNA_polIII_beta_cen"/>
</dbReference>
<dbReference type="InterPro" id="IPR022634">
    <property type="entry name" value="DNA_polIII_beta_N"/>
</dbReference>
<evidence type="ECO:0000313" key="14">
    <source>
        <dbReference type="EMBL" id="WBW49987.1"/>
    </source>
</evidence>
<comment type="function">
    <text evidence="10">Confers DNA tethering and processivity to DNA polymerases and other proteins. Acts as a clamp, forming a ring around DNA (a reaction catalyzed by the clamp-loading complex) which diffuses in an ATP-independent manner freely and bidirectionally along dsDNA. Initially characterized for its ability to contact the catalytic subunit of DNA polymerase III (Pol III), a complex, multichain enzyme responsible for most of the replicative synthesis in bacteria; Pol III exhibits 3'-5' exonuclease proofreading activity. The beta chain is required for initiation of replication as well as for processivity of DNA replication.</text>
</comment>
<keyword evidence="5 10" id="KW-0808">Transferase</keyword>
<dbReference type="InterPro" id="IPR001001">
    <property type="entry name" value="DNA_polIII_beta"/>
</dbReference>
<feature type="domain" description="DNA polymerase III beta sliding clamp central" evidence="12">
    <location>
        <begin position="128"/>
        <end position="235"/>
    </location>
</feature>
<dbReference type="CDD" id="cd00140">
    <property type="entry name" value="beta_clamp"/>
    <property type="match status" value="1"/>
</dbReference>
<evidence type="ECO:0000259" key="11">
    <source>
        <dbReference type="Pfam" id="PF00712"/>
    </source>
</evidence>
<reference evidence="14 15" key="1">
    <citation type="submission" date="2023-01" db="EMBL/GenBank/DDBJ databases">
        <authorList>
            <person name="Lee S.H."/>
            <person name="Jung H.S."/>
            <person name="Yun J.U."/>
        </authorList>
    </citation>
    <scope>NUCLEOTIDE SEQUENCE [LARGE SCALE GENOMIC DNA]</scope>
    <source>
        <strain evidence="14 15">CBA3646</strain>
    </source>
</reference>
<dbReference type="Pfam" id="PF02767">
    <property type="entry name" value="DNA_pol3_beta_2"/>
    <property type="match status" value="1"/>
</dbReference>
<dbReference type="NCBIfam" id="TIGR00663">
    <property type="entry name" value="dnan"/>
    <property type="match status" value="1"/>
</dbReference>
<keyword evidence="7 10" id="KW-0235">DNA replication</keyword>
<feature type="domain" description="DNA polymerase III beta sliding clamp C-terminal" evidence="13">
    <location>
        <begin position="241"/>
        <end position="357"/>
    </location>
</feature>
<dbReference type="InterPro" id="IPR022635">
    <property type="entry name" value="DNA_polIII_beta_C"/>
</dbReference>
<feature type="domain" description="DNA polymerase III beta sliding clamp N-terminal" evidence="11">
    <location>
        <begin position="1"/>
        <end position="118"/>
    </location>
</feature>
<accession>A0ABY7QT62</accession>
<evidence type="ECO:0000256" key="2">
    <source>
        <dbReference type="ARBA" id="ARBA00010752"/>
    </source>
</evidence>
<dbReference type="InterPro" id="IPR046938">
    <property type="entry name" value="DNA_clamp_sf"/>
</dbReference>
<keyword evidence="9" id="KW-0238">DNA-binding</keyword>
<evidence type="ECO:0000256" key="6">
    <source>
        <dbReference type="ARBA" id="ARBA00022695"/>
    </source>
</evidence>
<evidence type="ECO:0000256" key="4">
    <source>
        <dbReference type="ARBA" id="ARBA00022490"/>
    </source>
</evidence>
<protein>
    <recommendedName>
        <fullName evidence="3 10">Beta sliding clamp</fullName>
    </recommendedName>
</protein>
<evidence type="ECO:0000256" key="1">
    <source>
        <dbReference type="ARBA" id="ARBA00004496"/>
    </source>
</evidence>